<feature type="chain" id="PRO_5009535522" evidence="1">
    <location>
        <begin position="25"/>
        <end position="159"/>
    </location>
</feature>
<protein>
    <submittedName>
        <fullName evidence="2">Uncharacterized protein</fullName>
    </submittedName>
</protein>
<reference evidence="2 3" key="1">
    <citation type="journal article" date="2016" name="Nat. Commun.">
        <title>Thousands of microbial genomes shed light on interconnected biogeochemical processes in an aquifer system.</title>
        <authorList>
            <person name="Anantharaman K."/>
            <person name="Brown C.T."/>
            <person name="Hug L.A."/>
            <person name="Sharon I."/>
            <person name="Castelle C.J."/>
            <person name="Probst A.J."/>
            <person name="Thomas B.C."/>
            <person name="Singh A."/>
            <person name="Wilkins M.J."/>
            <person name="Karaoz U."/>
            <person name="Brodie E.L."/>
            <person name="Williams K.H."/>
            <person name="Hubbard S.S."/>
            <person name="Banfield J.F."/>
        </authorList>
    </citation>
    <scope>NUCLEOTIDE SEQUENCE [LARGE SCALE GENOMIC DNA]</scope>
</reference>
<dbReference type="EMBL" id="MGJO01000019">
    <property type="protein sequence ID" value="OGN09536.1"/>
    <property type="molecule type" value="Genomic_DNA"/>
</dbReference>
<feature type="signal peptide" evidence="1">
    <location>
        <begin position="1"/>
        <end position="24"/>
    </location>
</feature>
<keyword evidence="1" id="KW-0732">Signal</keyword>
<organism evidence="2 3">
    <name type="scientific">Candidatus Yanofskybacteria bacterium RIFCSPHIGHO2_02_FULL_39_10</name>
    <dbReference type="NCBI Taxonomy" id="1802674"/>
    <lineage>
        <taxon>Bacteria</taxon>
        <taxon>Candidatus Yanofskyibacteriota</taxon>
    </lineage>
</organism>
<accession>A0A1F8FBA8</accession>
<comment type="caution">
    <text evidence="2">The sequence shown here is derived from an EMBL/GenBank/DDBJ whole genome shotgun (WGS) entry which is preliminary data.</text>
</comment>
<proteinExistence type="predicted"/>
<gene>
    <name evidence="2" type="ORF">A3C61_02580</name>
</gene>
<evidence type="ECO:0000256" key="1">
    <source>
        <dbReference type="SAM" id="SignalP"/>
    </source>
</evidence>
<dbReference type="AlphaFoldDB" id="A0A1F8FBA8"/>
<dbReference type="Proteomes" id="UP000178908">
    <property type="component" value="Unassembled WGS sequence"/>
</dbReference>
<evidence type="ECO:0000313" key="3">
    <source>
        <dbReference type="Proteomes" id="UP000178908"/>
    </source>
</evidence>
<sequence length="159" mass="17379">MKKHALTVVSMFLFVLLAGSNSFAQSADDYARNATTAPDVTSSGWVPYATIGDPNNPNIFHAMYTNSSQGIRAEINILNHNGSQEELIMFFGSENVGRAAIKVDGIWYVAKAPFVDYANQRPENYFTNTPNRNSQGVVISVTVSLDTLEGPKSIVVDMQ</sequence>
<name>A0A1F8FBA8_9BACT</name>
<evidence type="ECO:0000313" key="2">
    <source>
        <dbReference type="EMBL" id="OGN09536.1"/>
    </source>
</evidence>